<dbReference type="AlphaFoldDB" id="W4Q8A9"/>
<evidence type="ECO:0000313" key="2">
    <source>
        <dbReference type="Proteomes" id="UP000018890"/>
    </source>
</evidence>
<organism evidence="1 2">
    <name type="scientific">Halalkalibacter wakoensis JCM 9140</name>
    <dbReference type="NCBI Taxonomy" id="1236970"/>
    <lineage>
        <taxon>Bacteria</taxon>
        <taxon>Bacillati</taxon>
        <taxon>Bacillota</taxon>
        <taxon>Bacilli</taxon>
        <taxon>Bacillales</taxon>
        <taxon>Bacillaceae</taxon>
        <taxon>Halalkalibacter</taxon>
    </lineage>
</organism>
<evidence type="ECO:0000313" key="1">
    <source>
        <dbReference type="EMBL" id="GAE28222.1"/>
    </source>
</evidence>
<accession>W4Q8A9</accession>
<dbReference type="EMBL" id="BAUT01000089">
    <property type="protein sequence ID" value="GAE28222.1"/>
    <property type="molecule type" value="Genomic_DNA"/>
</dbReference>
<sequence length="52" mass="6002">MYVLLAKLYQLMSRVDPKGYVFDKSMKWFAVLQSNSSFSNSTQFLTAAIYLV</sequence>
<protein>
    <submittedName>
        <fullName evidence="1">Uncharacterized protein</fullName>
    </submittedName>
</protein>
<keyword evidence="2" id="KW-1185">Reference proteome</keyword>
<dbReference type="RefSeq" id="WP_156314935.1">
    <property type="nucleotide sequence ID" value="NZ_BAUT01000089.1"/>
</dbReference>
<gene>
    <name evidence="1" type="ORF">JCM9140_4432</name>
</gene>
<comment type="caution">
    <text evidence="1">The sequence shown here is derived from an EMBL/GenBank/DDBJ whole genome shotgun (WGS) entry which is preliminary data.</text>
</comment>
<dbReference type="Proteomes" id="UP000018890">
    <property type="component" value="Unassembled WGS sequence"/>
</dbReference>
<reference evidence="1" key="1">
    <citation type="journal article" date="2014" name="Genome Announc.">
        <title>Draft Genome Sequences of Three Alkaliphilic Bacillus Strains, Bacillus wakoensis JCM 9140T, Bacillus akibai JCM 9157T, and Bacillus hemicellulosilyticus JCM 9152T.</title>
        <authorList>
            <person name="Yuki M."/>
            <person name="Oshima K."/>
            <person name="Suda W."/>
            <person name="Oshida Y."/>
            <person name="Kitamura K."/>
            <person name="Iida T."/>
            <person name="Hattori M."/>
            <person name="Ohkuma M."/>
        </authorList>
    </citation>
    <scope>NUCLEOTIDE SEQUENCE [LARGE SCALE GENOMIC DNA]</scope>
    <source>
        <strain evidence="1">JCM 9140</strain>
    </source>
</reference>
<name>W4Q8A9_9BACI</name>
<proteinExistence type="predicted"/>